<evidence type="ECO:0000313" key="2">
    <source>
        <dbReference type="EMBL" id="KEJ93273.1"/>
    </source>
</evidence>
<dbReference type="STRING" id="2754.EH55_10435"/>
<gene>
    <name evidence="2" type="ORF">EH55_10435</name>
</gene>
<dbReference type="eggNOG" id="ENOG5032XTB">
    <property type="taxonomic scope" value="Bacteria"/>
</dbReference>
<feature type="chain" id="PRO_5001689893" description="DUF2993 domain-containing protein" evidence="1">
    <location>
        <begin position="24"/>
        <end position="244"/>
    </location>
</feature>
<sequence length="244" mass="26251">MRAFKFFASAVCALILAATCCTALNAGTAENSAASAIGRLLINELAPEKIEVAVSEGVEKAWVRCRGSKLSGLRVELMELSASLAANPALKESAASLAEVISESKGRMVLKEEDVNEYFAKGRNAGAFSDMRFRFLHKGFTASGKFESDLLFTKIELELEAKGKLALRSDGVYLEETDISLEGVRQPRRVTEFIIGRINPLLSFSKISFPVSFTSVDIAKGTIALNGKVEKIAAAGAYKWSGAD</sequence>
<accession>A0A073ISF2</accession>
<dbReference type="GeneID" id="90982658"/>
<reference evidence="2 3" key="1">
    <citation type="submission" date="2014-04" db="EMBL/GenBank/DDBJ databases">
        <title>Draft Genome Sequence of Synergistes jonesii.</title>
        <authorList>
            <person name="Coil D.A."/>
            <person name="Eisen J.A."/>
            <person name="Holland-Moritz H.E."/>
        </authorList>
    </citation>
    <scope>NUCLEOTIDE SEQUENCE [LARGE SCALE GENOMIC DNA]</scope>
    <source>
        <strain evidence="2 3">78-1</strain>
    </source>
</reference>
<dbReference type="AlphaFoldDB" id="A0A073ISF2"/>
<feature type="signal peptide" evidence="1">
    <location>
        <begin position="1"/>
        <end position="23"/>
    </location>
</feature>
<organism evidence="2 3">
    <name type="scientific">Synergistes jonesii</name>
    <dbReference type="NCBI Taxonomy" id="2754"/>
    <lineage>
        <taxon>Bacteria</taxon>
        <taxon>Thermotogati</taxon>
        <taxon>Synergistota</taxon>
        <taxon>Synergistia</taxon>
        <taxon>Synergistales</taxon>
        <taxon>Synergistaceae</taxon>
        <taxon>Synergistes</taxon>
    </lineage>
</organism>
<evidence type="ECO:0000256" key="1">
    <source>
        <dbReference type="SAM" id="SignalP"/>
    </source>
</evidence>
<dbReference type="OrthoDB" id="4528at2"/>
<keyword evidence="3" id="KW-1185">Reference proteome</keyword>
<name>A0A073ISF2_9BACT</name>
<protein>
    <recommendedName>
        <fullName evidence="4">DUF2993 domain-containing protein</fullName>
    </recommendedName>
</protein>
<keyword evidence="1" id="KW-0732">Signal</keyword>
<evidence type="ECO:0000313" key="3">
    <source>
        <dbReference type="Proteomes" id="UP000027665"/>
    </source>
</evidence>
<proteinExistence type="predicted"/>
<comment type="caution">
    <text evidence="2">The sequence shown here is derived from an EMBL/GenBank/DDBJ whole genome shotgun (WGS) entry which is preliminary data.</text>
</comment>
<dbReference type="EMBL" id="JMKI01000005">
    <property type="protein sequence ID" value="KEJ93273.1"/>
    <property type="molecule type" value="Genomic_DNA"/>
</dbReference>
<evidence type="ECO:0008006" key="4">
    <source>
        <dbReference type="Google" id="ProtNLM"/>
    </source>
</evidence>
<dbReference type="RefSeq" id="WP_037974328.1">
    <property type="nucleotide sequence ID" value="NZ_JMKI01000005.1"/>
</dbReference>
<dbReference type="Proteomes" id="UP000027665">
    <property type="component" value="Unassembled WGS sequence"/>
</dbReference>